<gene>
    <name evidence="2" type="ORF">SAMN04488133_1195</name>
</gene>
<evidence type="ECO:0000313" key="3">
    <source>
        <dbReference type="Proteomes" id="UP000236740"/>
    </source>
</evidence>
<sequence length="90" mass="9423">MVCVTTPRRAKADRRREAVLSGSTLWASLECLLGGVAAGVLVLLALPTLSDLAGSLGLLSTTVLAFVFLFLWLSLWAVIGTVHERAAATG</sequence>
<name>A0A1H5W8F4_9EURY</name>
<dbReference type="EMBL" id="FNVN01000001">
    <property type="protein sequence ID" value="SEF95638.1"/>
    <property type="molecule type" value="Genomic_DNA"/>
</dbReference>
<dbReference type="AlphaFoldDB" id="A0A1H5W8F4"/>
<accession>A0A1H5W8F4</accession>
<keyword evidence="1" id="KW-0812">Transmembrane</keyword>
<evidence type="ECO:0000256" key="1">
    <source>
        <dbReference type="SAM" id="Phobius"/>
    </source>
</evidence>
<feature type="transmembrane region" description="Helical" evidence="1">
    <location>
        <begin position="18"/>
        <end position="46"/>
    </location>
</feature>
<organism evidence="2 3">
    <name type="scientific">Halobellus limi</name>
    <dbReference type="NCBI Taxonomy" id="699433"/>
    <lineage>
        <taxon>Archaea</taxon>
        <taxon>Methanobacteriati</taxon>
        <taxon>Methanobacteriota</taxon>
        <taxon>Stenosarchaea group</taxon>
        <taxon>Halobacteria</taxon>
        <taxon>Halobacteriales</taxon>
        <taxon>Haloferacaceae</taxon>
        <taxon>Halobellus</taxon>
    </lineage>
</organism>
<protein>
    <submittedName>
        <fullName evidence="2">Uncharacterized protein</fullName>
    </submittedName>
</protein>
<dbReference type="Proteomes" id="UP000236740">
    <property type="component" value="Unassembled WGS sequence"/>
</dbReference>
<proteinExistence type="predicted"/>
<feature type="transmembrane region" description="Helical" evidence="1">
    <location>
        <begin position="58"/>
        <end position="79"/>
    </location>
</feature>
<reference evidence="2 3" key="1">
    <citation type="submission" date="2016-10" db="EMBL/GenBank/DDBJ databases">
        <authorList>
            <person name="de Groot N.N."/>
        </authorList>
    </citation>
    <scope>NUCLEOTIDE SEQUENCE [LARGE SCALE GENOMIC DNA]</scope>
    <source>
        <strain evidence="2 3">CGMCC 1.10331</strain>
    </source>
</reference>
<keyword evidence="3" id="KW-1185">Reference proteome</keyword>
<keyword evidence="1" id="KW-1133">Transmembrane helix</keyword>
<evidence type="ECO:0000313" key="2">
    <source>
        <dbReference type="EMBL" id="SEF95638.1"/>
    </source>
</evidence>
<keyword evidence="1" id="KW-0472">Membrane</keyword>